<dbReference type="PANTHER" id="PTHR42771">
    <property type="entry name" value="IRON(3+)-HYDROXAMATE IMPORT ATP-BINDING PROTEIN FHUC"/>
    <property type="match status" value="1"/>
</dbReference>
<dbReference type="GO" id="GO:0005886">
    <property type="term" value="C:plasma membrane"/>
    <property type="evidence" value="ECO:0007669"/>
    <property type="project" value="UniProtKB-SubCell"/>
</dbReference>
<evidence type="ECO:0000256" key="1">
    <source>
        <dbReference type="ARBA" id="ARBA00004202"/>
    </source>
</evidence>
<dbReference type="CDD" id="cd03214">
    <property type="entry name" value="ABC_Iron-Siderophores_B12_Hemin"/>
    <property type="match status" value="1"/>
</dbReference>
<dbReference type="GO" id="GO:0006826">
    <property type="term" value="P:iron ion transport"/>
    <property type="evidence" value="ECO:0007669"/>
    <property type="project" value="UniProtKB-KW"/>
</dbReference>
<evidence type="ECO:0000256" key="4">
    <source>
        <dbReference type="ARBA" id="ARBA00022496"/>
    </source>
</evidence>
<keyword evidence="6 11" id="KW-0067">ATP-binding</keyword>
<evidence type="ECO:0000256" key="8">
    <source>
        <dbReference type="ARBA" id="ARBA00023065"/>
    </source>
</evidence>
<dbReference type="InterPro" id="IPR017871">
    <property type="entry name" value="ABC_transporter-like_CS"/>
</dbReference>
<dbReference type="GO" id="GO:0005524">
    <property type="term" value="F:ATP binding"/>
    <property type="evidence" value="ECO:0007669"/>
    <property type="project" value="UniProtKB-KW"/>
</dbReference>
<name>A0A6L5XY62_9FIRM</name>
<comment type="subcellular location">
    <subcellularLocation>
        <location evidence="1">Cell membrane</location>
        <topology evidence="1">Peripheral membrane protein</topology>
    </subcellularLocation>
</comment>
<keyword evidence="12" id="KW-1185">Reference proteome</keyword>
<dbReference type="GO" id="GO:0016887">
    <property type="term" value="F:ATP hydrolysis activity"/>
    <property type="evidence" value="ECO:0007669"/>
    <property type="project" value="InterPro"/>
</dbReference>
<evidence type="ECO:0000256" key="2">
    <source>
        <dbReference type="ARBA" id="ARBA00022448"/>
    </source>
</evidence>
<dbReference type="SMART" id="SM00382">
    <property type="entry name" value="AAA"/>
    <property type="match status" value="1"/>
</dbReference>
<dbReference type="Proteomes" id="UP000482209">
    <property type="component" value="Unassembled WGS sequence"/>
</dbReference>
<gene>
    <name evidence="11" type="ORF">FYJ58_06615</name>
</gene>
<dbReference type="PROSITE" id="PS50893">
    <property type="entry name" value="ABC_TRANSPORTER_2"/>
    <property type="match status" value="1"/>
</dbReference>
<dbReference type="FunFam" id="3.40.50.300:FF:000134">
    <property type="entry name" value="Iron-enterobactin ABC transporter ATP-binding protein"/>
    <property type="match status" value="1"/>
</dbReference>
<evidence type="ECO:0000313" key="12">
    <source>
        <dbReference type="Proteomes" id="UP000482209"/>
    </source>
</evidence>
<feature type="domain" description="ABC transporter" evidence="10">
    <location>
        <begin position="1"/>
        <end position="246"/>
    </location>
</feature>
<keyword evidence="4" id="KW-0410">Iron transport</keyword>
<proteinExistence type="predicted"/>
<dbReference type="AlphaFoldDB" id="A0A6L5XY62"/>
<dbReference type="InterPro" id="IPR003439">
    <property type="entry name" value="ABC_transporter-like_ATP-bd"/>
</dbReference>
<evidence type="ECO:0000256" key="5">
    <source>
        <dbReference type="ARBA" id="ARBA00022741"/>
    </source>
</evidence>
<protein>
    <submittedName>
        <fullName evidence="11">ABC transporter ATP-binding protein</fullName>
    </submittedName>
</protein>
<dbReference type="Gene3D" id="3.40.50.300">
    <property type="entry name" value="P-loop containing nucleotide triphosphate hydrolases"/>
    <property type="match status" value="1"/>
</dbReference>
<keyword evidence="2" id="KW-0813">Transport</keyword>
<evidence type="ECO:0000256" key="6">
    <source>
        <dbReference type="ARBA" id="ARBA00022840"/>
    </source>
</evidence>
<keyword evidence="9" id="KW-0472">Membrane</keyword>
<keyword evidence="5" id="KW-0547">Nucleotide-binding</keyword>
<evidence type="ECO:0000256" key="9">
    <source>
        <dbReference type="ARBA" id="ARBA00023136"/>
    </source>
</evidence>
<evidence type="ECO:0000259" key="10">
    <source>
        <dbReference type="PROSITE" id="PS50893"/>
    </source>
</evidence>
<evidence type="ECO:0000256" key="3">
    <source>
        <dbReference type="ARBA" id="ARBA00022475"/>
    </source>
</evidence>
<reference evidence="11 12" key="1">
    <citation type="submission" date="2019-08" db="EMBL/GenBank/DDBJ databases">
        <title>In-depth cultivation of the pig gut microbiome towards novel bacterial diversity and tailored functional studies.</title>
        <authorList>
            <person name="Wylensek D."/>
            <person name="Hitch T.C.A."/>
            <person name="Clavel T."/>
        </authorList>
    </citation>
    <scope>NUCLEOTIDE SEQUENCE [LARGE SCALE GENOMIC DNA]</scope>
    <source>
        <strain evidence="11 12">WCA-693-APC-MOT-I</strain>
    </source>
</reference>
<keyword evidence="8" id="KW-0406">Ion transport</keyword>
<dbReference type="InterPro" id="IPR003593">
    <property type="entry name" value="AAA+_ATPase"/>
</dbReference>
<organism evidence="11 12">
    <name type="scientific">Velocimicrobium porci</name>
    <dbReference type="NCBI Taxonomy" id="2606634"/>
    <lineage>
        <taxon>Bacteria</taxon>
        <taxon>Bacillati</taxon>
        <taxon>Bacillota</taxon>
        <taxon>Clostridia</taxon>
        <taxon>Lachnospirales</taxon>
        <taxon>Lachnospiraceae</taxon>
        <taxon>Velocimicrobium</taxon>
    </lineage>
</organism>
<dbReference type="PROSITE" id="PS00211">
    <property type="entry name" value="ABC_TRANSPORTER_1"/>
    <property type="match status" value="1"/>
</dbReference>
<evidence type="ECO:0000313" key="11">
    <source>
        <dbReference type="EMBL" id="MSS63549.1"/>
    </source>
</evidence>
<dbReference type="SUPFAM" id="SSF52540">
    <property type="entry name" value="P-loop containing nucleoside triphosphate hydrolases"/>
    <property type="match status" value="1"/>
</dbReference>
<dbReference type="EMBL" id="VUMT01000008">
    <property type="protein sequence ID" value="MSS63549.1"/>
    <property type="molecule type" value="Genomic_DNA"/>
</dbReference>
<dbReference type="InterPro" id="IPR027417">
    <property type="entry name" value="P-loop_NTPase"/>
</dbReference>
<sequence length="262" mass="30288">MEVKQLSFAYRNKRKRKGSYLENVLNEISFSITEGKITTIIGANGCGKSTLLKLMTKNLIPNHGKILLNGKNIRRINQKEFARMVAVVHQNNKISGEMTVEQLVSYGRTPYYSFWNGDKEKNLEIVEWAMAVTNIKDYRNQAVETLSGGQRQRVFIAMALAQKTKILFLDEPTTYLDIRHQIELLEMIQTLNKQYGITIIMVLHDINHALYYSDEVIGLKEGKLLLQGKPDEVITEETIEKLYDIHLKISYHNQRKIVQMVR</sequence>
<comment type="caution">
    <text evidence="11">The sequence shown here is derived from an EMBL/GenBank/DDBJ whole genome shotgun (WGS) entry which is preliminary data.</text>
</comment>
<dbReference type="Pfam" id="PF00005">
    <property type="entry name" value="ABC_tran"/>
    <property type="match status" value="1"/>
</dbReference>
<dbReference type="RefSeq" id="WP_154518952.1">
    <property type="nucleotide sequence ID" value="NZ_VUMT01000008.1"/>
</dbReference>
<keyword evidence="3" id="KW-1003">Cell membrane</keyword>
<dbReference type="PANTHER" id="PTHR42771:SF10">
    <property type="entry name" value="FERRICHROME TRANSPORT ATP-BINDING PROTEIN FHUC"/>
    <property type="match status" value="1"/>
</dbReference>
<dbReference type="InterPro" id="IPR051535">
    <property type="entry name" value="Siderophore_ABC-ATPase"/>
</dbReference>
<keyword evidence="7" id="KW-0408">Iron</keyword>
<accession>A0A6L5XY62</accession>
<evidence type="ECO:0000256" key="7">
    <source>
        <dbReference type="ARBA" id="ARBA00023004"/>
    </source>
</evidence>